<dbReference type="Proteomes" id="UP000789920">
    <property type="component" value="Unassembled WGS sequence"/>
</dbReference>
<proteinExistence type="predicted"/>
<comment type="caution">
    <text evidence="1">The sequence shown here is derived from an EMBL/GenBank/DDBJ whole genome shotgun (WGS) entry which is preliminary data.</text>
</comment>
<keyword evidence="2" id="KW-1185">Reference proteome</keyword>
<evidence type="ECO:0000313" key="1">
    <source>
        <dbReference type="EMBL" id="CAG8754685.1"/>
    </source>
</evidence>
<feature type="non-terminal residue" evidence="1">
    <location>
        <position position="194"/>
    </location>
</feature>
<organism evidence="1 2">
    <name type="scientific">Racocetra persica</name>
    <dbReference type="NCBI Taxonomy" id="160502"/>
    <lineage>
        <taxon>Eukaryota</taxon>
        <taxon>Fungi</taxon>
        <taxon>Fungi incertae sedis</taxon>
        <taxon>Mucoromycota</taxon>
        <taxon>Glomeromycotina</taxon>
        <taxon>Glomeromycetes</taxon>
        <taxon>Diversisporales</taxon>
        <taxon>Gigasporaceae</taxon>
        <taxon>Racocetra</taxon>
    </lineage>
</organism>
<gene>
    <name evidence="1" type="ORF">RPERSI_LOCUS14554</name>
</gene>
<dbReference type="EMBL" id="CAJVQC010033718">
    <property type="protein sequence ID" value="CAG8754685.1"/>
    <property type="molecule type" value="Genomic_DNA"/>
</dbReference>
<sequence length="194" mass="22454">MSLPYDSRQNRFTSFSNFQKFIDTKTVLCKCGTIISLGNIYQISNFQRHSQSSDCTYSTNNQPSIKVFFSKSESENTNNNEIKETNSLNDSEYINYIISSPASFGGGKRPEVIAKELFPEKFSENASFTRKKLSNKERREFERVLESEATWHLDKEVLAVYYMQCKRKTSNEDAVCNRCKELRSNKRLNEALKA</sequence>
<protein>
    <submittedName>
        <fullName evidence="1">5108_t:CDS:1</fullName>
    </submittedName>
</protein>
<evidence type="ECO:0000313" key="2">
    <source>
        <dbReference type="Proteomes" id="UP000789920"/>
    </source>
</evidence>
<name>A0ACA9QK02_9GLOM</name>
<reference evidence="1" key="1">
    <citation type="submission" date="2021-06" db="EMBL/GenBank/DDBJ databases">
        <authorList>
            <person name="Kallberg Y."/>
            <person name="Tangrot J."/>
            <person name="Rosling A."/>
        </authorList>
    </citation>
    <scope>NUCLEOTIDE SEQUENCE</scope>
    <source>
        <strain evidence="1">MA461A</strain>
    </source>
</reference>
<accession>A0ACA9QK02</accession>